<protein>
    <recommendedName>
        <fullName evidence="3">Protein kinase domain-containing protein</fullName>
    </recommendedName>
</protein>
<organism evidence="1 2">
    <name type="scientific">Mycena albidolilacea</name>
    <dbReference type="NCBI Taxonomy" id="1033008"/>
    <lineage>
        <taxon>Eukaryota</taxon>
        <taxon>Fungi</taxon>
        <taxon>Dikarya</taxon>
        <taxon>Basidiomycota</taxon>
        <taxon>Agaricomycotina</taxon>
        <taxon>Agaricomycetes</taxon>
        <taxon>Agaricomycetidae</taxon>
        <taxon>Agaricales</taxon>
        <taxon>Marasmiineae</taxon>
        <taxon>Mycenaceae</taxon>
        <taxon>Mycena</taxon>
    </lineage>
</organism>
<gene>
    <name evidence="1" type="ORF">DFH08DRAFT_979078</name>
</gene>
<dbReference type="Gene3D" id="1.10.510.10">
    <property type="entry name" value="Transferase(Phosphotransferase) domain 1"/>
    <property type="match status" value="1"/>
</dbReference>
<proteinExistence type="predicted"/>
<evidence type="ECO:0000313" key="1">
    <source>
        <dbReference type="EMBL" id="KAJ7301074.1"/>
    </source>
</evidence>
<keyword evidence="2" id="KW-1185">Reference proteome</keyword>
<dbReference type="AlphaFoldDB" id="A0AAD6YXN4"/>
<evidence type="ECO:0000313" key="2">
    <source>
        <dbReference type="Proteomes" id="UP001218218"/>
    </source>
</evidence>
<reference evidence="1" key="1">
    <citation type="submission" date="2023-03" db="EMBL/GenBank/DDBJ databases">
        <title>Massive genome expansion in bonnet fungi (Mycena s.s.) driven by repeated elements and novel gene families across ecological guilds.</title>
        <authorList>
            <consortium name="Lawrence Berkeley National Laboratory"/>
            <person name="Harder C.B."/>
            <person name="Miyauchi S."/>
            <person name="Viragh M."/>
            <person name="Kuo A."/>
            <person name="Thoen E."/>
            <person name="Andreopoulos B."/>
            <person name="Lu D."/>
            <person name="Skrede I."/>
            <person name="Drula E."/>
            <person name="Henrissat B."/>
            <person name="Morin E."/>
            <person name="Kohler A."/>
            <person name="Barry K."/>
            <person name="LaButti K."/>
            <person name="Morin E."/>
            <person name="Salamov A."/>
            <person name="Lipzen A."/>
            <person name="Mereny Z."/>
            <person name="Hegedus B."/>
            <person name="Baldrian P."/>
            <person name="Stursova M."/>
            <person name="Weitz H."/>
            <person name="Taylor A."/>
            <person name="Grigoriev I.V."/>
            <person name="Nagy L.G."/>
            <person name="Martin F."/>
            <person name="Kauserud H."/>
        </authorList>
    </citation>
    <scope>NUCLEOTIDE SEQUENCE</scope>
    <source>
        <strain evidence="1">CBHHK002</strain>
    </source>
</reference>
<evidence type="ECO:0008006" key="3">
    <source>
        <dbReference type="Google" id="ProtNLM"/>
    </source>
</evidence>
<dbReference type="InterPro" id="IPR011009">
    <property type="entry name" value="Kinase-like_dom_sf"/>
</dbReference>
<comment type="caution">
    <text evidence="1">The sequence shown here is derived from an EMBL/GenBank/DDBJ whole genome shotgun (WGS) entry which is preliminary data.</text>
</comment>
<dbReference type="SUPFAM" id="SSF56112">
    <property type="entry name" value="Protein kinase-like (PK-like)"/>
    <property type="match status" value="1"/>
</dbReference>
<name>A0AAD6YXN4_9AGAR</name>
<sequence>MRRSGRLPCVFLPAHTYTLDPLVAISPPSHHRPLQTRGGNKASLYEATFDLAGGPLFNMFMKTYPVEDFDLLLHEFDVYIAVAHLVIVPKLHAVIKCRFEPWGALIMEHAGTTLSIYDVPGEDLELTRQEKLDLYDALCQLNAAGVIHGDVAARNILRRLSGAFCLADFVRSSLNHIHPGPACEELAQLQRDLGLEAV</sequence>
<dbReference type="Proteomes" id="UP001218218">
    <property type="component" value="Unassembled WGS sequence"/>
</dbReference>
<dbReference type="EMBL" id="JARIHO010000144">
    <property type="protein sequence ID" value="KAJ7301074.1"/>
    <property type="molecule type" value="Genomic_DNA"/>
</dbReference>
<accession>A0AAD6YXN4</accession>